<feature type="domain" description="CHAT" evidence="1">
    <location>
        <begin position="514"/>
        <end position="748"/>
    </location>
</feature>
<gene>
    <name evidence="2" type="ORF">SAMN06295885_1190</name>
</gene>
<protein>
    <submittedName>
        <fullName evidence="2">CHAT domain-containing protein</fullName>
    </submittedName>
</protein>
<dbReference type="RefSeq" id="WP_085475605.1">
    <property type="nucleotide sequence ID" value="NZ_FXBM01000001.1"/>
</dbReference>
<sequence>METFFRTLVESSGPPVHFVPLELLTRSDDADEVVAAFGAQSTVVGRRESGIPGLIVLDVPDDAVAARGVLPERLRTLVALNHVAEAPRTTIDDVLGVSVIAHSPSGSRWLTEVETVRLLLEAFESGRNVLSVPLRFSSLEEPIAFRVLGELLDDPPTSGPARYIVAPAGDGGWPAASPWSVGASLFRGDDLSTVLVDDGPLDPATAVADAYQREIWADPDGAVRRLAVTRPPLLARPHDDAAPPPQTAVFPVVTLPETSLLPGEEFLVTVGLAENRPDQLAGGSITYTGRSMEIDVALAYDSDSFDLRGPAVRTMTMSPDDRYPSIDFPLTPRHDNGNPAAAGSRPLNRSIAAHFLVDHQLRAIAIREVTIGRAGIRSHQVLSTSTGGSQPIDLEPLLDEDAPDLLLTVYLGSSEGARTYMWGAFPRDESLGAPVVASAALTFDLTDIASFVAGFQTDSGQLRAISAMEGRGKLIGDAIPAAIRRAIQRIVTDSDRAPDDRPAPSILVLTDEPSIPWELAVLRGDDRIGDRRPRFLGAHAAIGRWPVPSSQRRRPVAVKTVSFTVGVSTRLEAEGWSEYRLLEGEKEVEIMATRYLPFEHVDPIDDAVTRALEELDADVLHFALHGSAEVSVEESGILIARSDPNVPGGVLPSPLTANWIRGQEFRSHPFVFVNACQLGRTSMTLGSADGIAPAFISAEASGVVGTLWDVTDSVAREISTTFYEQAEEGLTAGEILRRVRARYVADPETGVSPSATLLAYVLFGHPNLRLRRSASDSAGARR</sequence>
<dbReference type="Proteomes" id="UP000193711">
    <property type="component" value="Unassembled WGS sequence"/>
</dbReference>
<dbReference type="STRING" id="1891671.SAMN06295885_1190"/>
<dbReference type="Pfam" id="PF12770">
    <property type="entry name" value="CHAT"/>
    <property type="match status" value="1"/>
</dbReference>
<dbReference type="Gene3D" id="3.40.50.1460">
    <property type="match status" value="1"/>
</dbReference>
<evidence type="ECO:0000259" key="1">
    <source>
        <dbReference type="Pfam" id="PF12770"/>
    </source>
</evidence>
<proteinExistence type="predicted"/>
<dbReference type="AlphaFoldDB" id="A0A1X7NFY8"/>
<evidence type="ECO:0000313" key="2">
    <source>
        <dbReference type="EMBL" id="SMH35967.1"/>
    </source>
</evidence>
<dbReference type="InterPro" id="IPR024983">
    <property type="entry name" value="CHAT_dom"/>
</dbReference>
<evidence type="ECO:0000313" key="3">
    <source>
        <dbReference type="Proteomes" id="UP000193711"/>
    </source>
</evidence>
<name>A0A1X7NFY8_9MICO</name>
<keyword evidence="3" id="KW-1185">Reference proteome</keyword>
<accession>A0A1X7NFY8</accession>
<reference evidence="3" key="1">
    <citation type="submission" date="2017-04" db="EMBL/GenBank/DDBJ databases">
        <authorList>
            <person name="Varghese N."/>
            <person name="Submissions S."/>
        </authorList>
    </citation>
    <scope>NUCLEOTIDE SEQUENCE [LARGE SCALE GENOMIC DNA]</scope>
    <source>
        <strain evidence="3">VKM Ac-2121</strain>
    </source>
</reference>
<organism evidence="2 3">
    <name type="scientific">Rathayibacter oskolensis</name>
    <dbReference type="NCBI Taxonomy" id="1891671"/>
    <lineage>
        <taxon>Bacteria</taxon>
        <taxon>Bacillati</taxon>
        <taxon>Actinomycetota</taxon>
        <taxon>Actinomycetes</taxon>
        <taxon>Micrococcales</taxon>
        <taxon>Microbacteriaceae</taxon>
        <taxon>Rathayibacter</taxon>
    </lineage>
</organism>
<dbReference type="EMBL" id="FXBM01000001">
    <property type="protein sequence ID" value="SMH35967.1"/>
    <property type="molecule type" value="Genomic_DNA"/>
</dbReference>